<keyword evidence="1" id="KW-0812">Transmembrane</keyword>
<comment type="caution">
    <text evidence="2">The sequence shown here is derived from an EMBL/GenBank/DDBJ whole genome shotgun (WGS) entry which is preliminary data.</text>
</comment>
<protein>
    <submittedName>
        <fullName evidence="2">Uncharacterized protein</fullName>
    </submittedName>
</protein>
<proteinExistence type="predicted"/>
<evidence type="ECO:0000313" key="3">
    <source>
        <dbReference type="Proteomes" id="UP001385951"/>
    </source>
</evidence>
<reference evidence="2 3" key="1">
    <citation type="submission" date="2022-09" db="EMBL/GenBank/DDBJ databases">
        <authorList>
            <person name="Palmer J.M."/>
        </authorList>
    </citation>
    <scope>NUCLEOTIDE SEQUENCE [LARGE SCALE GENOMIC DNA]</scope>
    <source>
        <strain evidence="2 3">DSM 7382</strain>
    </source>
</reference>
<accession>A0AAW0GIV0</accession>
<evidence type="ECO:0000256" key="1">
    <source>
        <dbReference type="SAM" id="Phobius"/>
    </source>
</evidence>
<feature type="transmembrane region" description="Helical" evidence="1">
    <location>
        <begin position="141"/>
        <end position="161"/>
    </location>
</feature>
<sequence>MTEGSSKATATNEDDRQVERFWCRTICGYVSLFGLAPMITGIIAGIQYVGAESDASKAKSVHTLRYVSSAMALVYLLIIQGIATYGILYTRNLIKSSAFIIIALATVLNVISVYRLVVLGFQTTSITSLEPGSLNSTSSKATFYVFHLAPEWIVAVTLLGINVRERFKTGMWGDKLYEPLKKKEKK</sequence>
<gene>
    <name evidence="2" type="ORF">QCA50_004284</name>
</gene>
<keyword evidence="1" id="KW-0472">Membrane</keyword>
<keyword evidence="1" id="KW-1133">Transmembrane helix</keyword>
<feature type="transmembrane region" description="Helical" evidence="1">
    <location>
        <begin position="21"/>
        <end position="46"/>
    </location>
</feature>
<dbReference type="EMBL" id="JASBNA010000004">
    <property type="protein sequence ID" value="KAK7692651.1"/>
    <property type="molecule type" value="Genomic_DNA"/>
</dbReference>
<feature type="transmembrane region" description="Helical" evidence="1">
    <location>
        <begin position="66"/>
        <end position="88"/>
    </location>
</feature>
<evidence type="ECO:0000313" key="2">
    <source>
        <dbReference type="EMBL" id="KAK7692651.1"/>
    </source>
</evidence>
<dbReference type="AlphaFoldDB" id="A0AAW0GIV0"/>
<keyword evidence="3" id="KW-1185">Reference proteome</keyword>
<organism evidence="2 3">
    <name type="scientific">Cerrena zonata</name>
    <dbReference type="NCBI Taxonomy" id="2478898"/>
    <lineage>
        <taxon>Eukaryota</taxon>
        <taxon>Fungi</taxon>
        <taxon>Dikarya</taxon>
        <taxon>Basidiomycota</taxon>
        <taxon>Agaricomycotina</taxon>
        <taxon>Agaricomycetes</taxon>
        <taxon>Polyporales</taxon>
        <taxon>Cerrenaceae</taxon>
        <taxon>Cerrena</taxon>
    </lineage>
</organism>
<name>A0AAW0GIV0_9APHY</name>
<dbReference type="Proteomes" id="UP001385951">
    <property type="component" value="Unassembled WGS sequence"/>
</dbReference>
<feature type="transmembrane region" description="Helical" evidence="1">
    <location>
        <begin position="100"/>
        <end position="121"/>
    </location>
</feature>